<proteinExistence type="predicted"/>
<comment type="caution">
    <text evidence="1">The sequence shown here is derived from an EMBL/GenBank/DDBJ whole genome shotgun (WGS) entry which is preliminary data.</text>
</comment>
<name>A0A2P8DBZ3_9BACT</name>
<sequence>MKKDIKKLSIRKVRVSNLTNNEIDAVKGGAVTTGGGGGTISLDPGTPGILSIGVACSERNSCARMTNRGTTRCSNC</sequence>
<gene>
    <name evidence="1" type="ORF">B0I18_101867</name>
</gene>
<accession>A0A2P8DBZ3</accession>
<evidence type="ECO:0000313" key="2">
    <source>
        <dbReference type="Proteomes" id="UP000240572"/>
    </source>
</evidence>
<organism evidence="1 2">
    <name type="scientific">Taibaiella chishuiensis</name>
    <dbReference type="NCBI Taxonomy" id="1434707"/>
    <lineage>
        <taxon>Bacteria</taxon>
        <taxon>Pseudomonadati</taxon>
        <taxon>Bacteroidota</taxon>
        <taxon>Chitinophagia</taxon>
        <taxon>Chitinophagales</taxon>
        <taxon>Chitinophagaceae</taxon>
        <taxon>Taibaiella</taxon>
    </lineage>
</organism>
<keyword evidence="2" id="KW-1185">Reference proteome</keyword>
<dbReference type="InterPro" id="IPR058238">
    <property type="entry name" value="Lant_leader_dom"/>
</dbReference>
<dbReference type="AlphaFoldDB" id="A0A2P8DBZ3"/>
<dbReference type="RefSeq" id="WP_146146650.1">
    <property type="nucleotide sequence ID" value="NZ_PYGD01000001.1"/>
</dbReference>
<evidence type="ECO:0000313" key="1">
    <source>
        <dbReference type="EMBL" id="PSK94707.1"/>
    </source>
</evidence>
<protein>
    <submittedName>
        <fullName evidence="1">Uncharacterized protein</fullName>
    </submittedName>
</protein>
<dbReference type="NCBIfam" id="NF038153">
    <property type="entry name" value="lant_leader_L1a"/>
    <property type="match status" value="1"/>
</dbReference>
<dbReference type="EMBL" id="PYGD01000001">
    <property type="protein sequence ID" value="PSK94707.1"/>
    <property type="molecule type" value="Genomic_DNA"/>
</dbReference>
<dbReference type="Proteomes" id="UP000240572">
    <property type="component" value="Unassembled WGS sequence"/>
</dbReference>
<reference evidence="1 2" key="1">
    <citation type="submission" date="2018-03" db="EMBL/GenBank/DDBJ databases">
        <title>Genomic Encyclopedia of Type Strains, Phase III (KMG-III): the genomes of soil and plant-associated and newly described type strains.</title>
        <authorList>
            <person name="Whitman W."/>
        </authorList>
    </citation>
    <scope>NUCLEOTIDE SEQUENCE [LARGE SCALE GENOMIC DNA]</scope>
    <source>
        <strain evidence="1 2">CGMCC 1.12700</strain>
    </source>
</reference>